<feature type="domain" description="GOLD" evidence="11">
    <location>
        <begin position="40"/>
        <end position="128"/>
    </location>
</feature>
<evidence type="ECO:0000256" key="1">
    <source>
        <dbReference type="ARBA" id="ARBA00004479"/>
    </source>
</evidence>
<evidence type="ECO:0000256" key="9">
    <source>
        <dbReference type="SAM" id="Phobius"/>
    </source>
</evidence>
<keyword evidence="6 9" id="KW-0472">Membrane</keyword>
<feature type="signal peptide" evidence="10">
    <location>
        <begin position="1"/>
        <end position="18"/>
    </location>
</feature>
<evidence type="ECO:0000256" key="8">
    <source>
        <dbReference type="RuleBase" id="RU003827"/>
    </source>
</evidence>
<sequence length="236" mass="26919">MHLFLVSLVTGFICILNGDQSTFTNYDEVGLSFLLPARGRDCFYQRVTDPKHKYVEFSYQVVSGGDLDVNVNIFGPHGEQIVSEVKKTDGTHKIDVLAANRGYGDYSICIDNSFSYQTSKLVYIEVYLLDHEGRYGETNKLSNKVFNEMTDKISNFDIVSQNIRTKLNLIQQDQQHLRIVEARDRSMMEANFERINLWSLLATTVMVITSIIQVFTVRALFNSGGVVAKVFEFLDR</sequence>
<evidence type="ECO:0000256" key="3">
    <source>
        <dbReference type="ARBA" id="ARBA00022692"/>
    </source>
</evidence>
<feature type="chain" id="PRO_5005330757" evidence="10">
    <location>
        <begin position="19"/>
        <end position="236"/>
    </location>
</feature>
<name>A0A0K0G4V5_STRVS</name>
<evidence type="ECO:0000313" key="12">
    <source>
        <dbReference type="Proteomes" id="UP000035680"/>
    </source>
</evidence>
<dbReference type="InterPro" id="IPR036598">
    <property type="entry name" value="GOLD_dom_sf"/>
</dbReference>
<evidence type="ECO:0000259" key="11">
    <source>
        <dbReference type="PROSITE" id="PS50866"/>
    </source>
</evidence>
<comment type="subcellular location">
    <subcellularLocation>
        <location evidence="7">Endomembrane system</location>
        <topology evidence="7">Single-pass membrane protein</topology>
    </subcellularLocation>
    <subcellularLocation>
        <location evidence="1 8">Membrane</location>
        <topology evidence="1 8">Single-pass type I membrane protein</topology>
    </subcellularLocation>
</comment>
<feature type="transmembrane region" description="Helical" evidence="9">
    <location>
        <begin position="197"/>
        <end position="221"/>
    </location>
</feature>
<protein>
    <submittedName>
        <fullName evidence="13">LD30746p (inferred by orthology to a D. melanogaster protein)</fullName>
    </submittedName>
</protein>
<dbReference type="PROSITE" id="PS50866">
    <property type="entry name" value="GOLD"/>
    <property type="match status" value="1"/>
</dbReference>
<dbReference type="InterPro" id="IPR015720">
    <property type="entry name" value="Emp24-like"/>
</dbReference>
<comment type="similarity">
    <text evidence="2 8">Belongs to the EMP24/GP25L family.</text>
</comment>
<proteinExistence type="inferred from homology"/>
<keyword evidence="12" id="KW-1185">Reference proteome</keyword>
<dbReference type="Proteomes" id="UP000035680">
    <property type="component" value="Unassembled WGS sequence"/>
</dbReference>
<evidence type="ECO:0000256" key="6">
    <source>
        <dbReference type="ARBA" id="ARBA00023136"/>
    </source>
</evidence>
<keyword evidence="3 8" id="KW-0812">Transmembrane</keyword>
<dbReference type="GO" id="GO:0012505">
    <property type="term" value="C:endomembrane system"/>
    <property type="evidence" value="ECO:0007669"/>
    <property type="project" value="UniProtKB-SubCell"/>
</dbReference>
<reference evidence="12" key="1">
    <citation type="submission" date="2014-07" db="EMBL/GenBank/DDBJ databases">
        <authorList>
            <person name="Martin A.A"/>
            <person name="De Silva N."/>
        </authorList>
    </citation>
    <scope>NUCLEOTIDE SEQUENCE</scope>
</reference>
<dbReference type="SUPFAM" id="SSF101576">
    <property type="entry name" value="Supernatant protein factor (SPF), C-terminal domain"/>
    <property type="match status" value="1"/>
</dbReference>
<dbReference type="PANTHER" id="PTHR22811">
    <property type="entry name" value="TRANSMEMBRANE EMP24 DOMAIN-CONTAINING PROTEIN"/>
    <property type="match status" value="1"/>
</dbReference>
<reference evidence="13" key="2">
    <citation type="submission" date="2015-08" db="UniProtKB">
        <authorList>
            <consortium name="WormBaseParasite"/>
        </authorList>
    </citation>
    <scope>IDENTIFICATION</scope>
</reference>
<accession>A0A0K0G4V5</accession>
<dbReference type="AlphaFoldDB" id="A0A0K0G4V5"/>
<dbReference type="SMART" id="SM01190">
    <property type="entry name" value="EMP24_GP25L"/>
    <property type="match status" value="1"/>
</dbReference>
<dbReference type="STRING" id="75913.A0A0K0G4V5"/>
<dbReference type="Pfam" id="PF01105">
    <property type="entry name" value="EMP24_GP25L"/>
    <property type="match status" value="1"/>
</dbReference>
<organism evidence="12 13">
    <name type="scientific">Strongyloides venezuelensis</name>
    <name type="common">Threadworm</name>
    <dbReference type="NCBI Taxonomy" id="75913"/>
    <lineage>
        <taxon>Eukaryota</taxon>
        <taxon>Metazoa</taxon>
        <taxon>Ecdysozoa</taxon>
        <taxon>Nematoda</taxon>
        <taxon>Chromadorea</taxon>
        <taxon>Rhabditida</taxon>
        <taxon>Tylenchina</taxon>
        <taxon>Panagrolaimomorpha</taxon>
        <taxon>Strongyloidoidea</taxon>
        <taxon>Strongyloididae</taxon>
        <taxon>Strongyloides</taxon>
    </lineage>
</organism>
<keyword evidence="5 9" id="KW-1133">Transmembrane helix</keyword>
<dbReference type="GO" id="GO:0016020">
    <property type="term" value="C:membrane"/>
    <property type="evidence" value="ECO:0007669"/>
    <property type="project" value="UniProtKB-SubCell"/>
</dbReference>
<evidence type="ECO:0000256" key="2">
    <source>
        <dbReference type="ARBA" id="ARBA00007104"/>
    </source>
</evidence>
<evidence type="ECO:0000313" key="13">
    <source>
        <dbReference type="WBParaSite" id="SVE_1976600.1"/>
    </source>
</evidence>
<evidence type="ECO:0000256" key="10">
    <source>
        <dbReference type="SAM" id="SignalP"/>
    </source>
</evidence>
<dbReference type="InterPro" id="IPR009038">
    <property type="entry name" value="GOLD_dom"/>
</dbReference>
<keyword evidence="4 10" id="KW-0732">Signal</keyword>
<evidence type="ECO:0000256" key="7">
    <source>
        <dbReference type="ARBA" id="ARBA00037847"/>
    </source>
</evidence>
<evidence type="ECO:0000256" key="4">
    <source>
        <dbReference type="ARBA" id="ARBA00022729"/>
    </source>
</evidence>
<dbReference type="WBParaSite" id="SVE_1976600.1">
    <property type="protein sequence ID" value="SVE_1976600.1"/>
    <property type="gene ID" value="SVE_1976600"/>
</dbReference>
<evidence type="ECO:0000256" key="5">
    <source>
        <dbReference type="ARBA" id="ARBA00022989"/>
    </source>
</evidence>